<evidence type="ECO:0000256" key="4">
    <source>
        <dbReference type="SAM" id="SignalP"/>
    </source>
</evidence>
<dbReference type="EMBL" id="BAAAHQ010000030">
    <property type="protein sequence ID" value="GAA0941152.1"/>
    <property type="molecule type" value="Genomic_DNA"/>
</dbReference>
<dbReference type="RefSeq" id="WP_343952739.1">
    <property type="nucleotide sequence ID" value="NZ_BAAAHQ010000030.1"/>
</dbReference>
<evidence type="ECO:0000313" key="7">
    <source>
        <dbReference type="Proteomes" id="UP001501578"/>
    </source>
</evidence>
<comment type="subcellular location">
    <subcellularLocation>
        <location evidence="1">Cell envelope</location>
    </subcellularLocation>
</comment>
<evidence type="ECO:0000256" key="2">
    <source>
        <dbReference type="ARBA" id="ARBA00023054"/>
    </source>
</evidence>
<evidence type="ECO:0000259" key="5">
    <source>
        <dbReference type="Pfam" id="PF01471"/>
    </source>
</evidence>
<gene>
    <name evidence="6" type="ORF">GCM10009560_52910</name>
</gene>
<feature type="region of interest" description="Disordered" evidence="3">
    <location>
        <begin position="232"/>
        <end position="255"/>
    </location>
</feature>
<evidence type="ECO:0000256" key="3">
    <source>
        <dbReference type="SAM" id="MobiDB-lite"/>
    </source>
</evidence>
<dbReference type="PANTHER" id="PTHR32347">
    <property type="entry name" value="EFFLUX SYSTEM COMPONENT YKNX-RELATED"/>
    <property type="match status" value="1"/>
</dbReference>
<feature type="signal peptide" evidence="4">
    <location>
        <begin position="1"/>
        <end position="22"/>
    </location>
</feature>
<feature type="compositionally biased region" description="Low complexity" evidence="3">
    <location>
        <begin position="245"/>
        <end position="255"/>
    </location>
</feature>
<reference evidence="7" key="1">
    <citation type="journal article" date="2019" name="Int. J. Syst. Evol. Microbiol.">
        <title>The Global Catalogue of Microorganisms (GCM) 10K type strain sequencing project: providing services to taxonomists for standard genome sequencing and annotation.</title>
        <authorList>
            <consortium name="The Broad Institute Genomics Platform"/>
            <consortium name="The Broad Institute Genome Sequencing Center for Infectious Disease"/>
            <person name="Wu L."/>
            <person name="Ma J."/>
        </authorList>
    </citation>
    <scope>NUCLEOTIDE SEQUENCE [LARGE SCALE GENOMIC DNA]</scope>
    <source>
        <strain evidence="7">JCM 11136</strain>
    </source>
</reference>
<evidence type="ECO:0000256" key="1">
    <source>
        <dbReference type="ARBA" id="ARBA00004196"/>
    </source>
</evidence>
<dbReference type="InterPro" id="IPR036365">
    <property type="entry name" value="PGBD-like_sf"/>
</dbReference>
<dbReference type="SUPFAM" id="SSF47090">
    <property type="entry name" value="PGBD-like"/>
    <property type="match status" value="1"/>
</dbReference>
<dbReference type="Pfam" id="PF01471">
    <property type="entry name" value="PG_binding_1"/>
    <property type="match status" value="1"/>
</dbReference>
<keyword evidence="4" id="KW-0732">Signal</keyword>
<keyword evidence="2" id="KW-0175">Coiled coil</keyword>
<protein>
    <submittedName>
        <fullName evidence="6">Peptidoglycan-binding protein</fullName>
    </submittedName>
</protein>
<dbReference type="Proteomes" id="UP001501578">
    <property type="component" value="Unassembled WGS sequence"/>
</dbReference>
<dbReference type="PANTHER" id="PTHR32347:SF23">
    <property type="entry name" value="BLL5650 PROTEIN"/>
    <property type="match status" value="1"/>
</dbReference>
<proteinExistence type="predicted"/>
<feature type="chain" id="PRO_5046342803" evidence="4">
    <location>
        <begin position="23"/>
        <end position="344"/>
    </location>
</feature>
<keyword evidence="7" id="KW-1185">Reference proteome</keyword>
<name>A0ABP4ATU0_9ACTN</name>
<evidence type="ECO:0000313" key="6">
    <source>
        <dbReference type="EMBL" id="GAA0941152.1"/>
    </source>
</evidence>
<organism evidence="6 7">
    <name type="scientific">Nonomuraea longicatena</name>
    <dbReference type="NCBI Taxonomy" id="83682"/>
    <lineage>
        <taxon>Bacteria</taxon>
        <taxon>Bacillati</taxon>
        <taxon>Actinomycetota</taxon>
        <taxon>Actinomycetes</taxon>
        <taxon>Streptosporangiales</taxon>
        <taxon>Streptosporangiaceae</taxon>
        <taxon>Nonomuraea</taxon>
    </lineage>
</organism>
<feature type="domain" description="Peptidoglycan binding-like" evidence="5">
    <location>
        <begin position="122"/>
        <end position="168"/>
    </location>
</feature>
<dbReference type="PROSITE" id="PS01095">
    <property type="entry name" value="GH18_1"/>
    <property type="match status" value="1"/>
</dbReference>
<dbReference type="Gene3D" id="2.40.420.20">
    <property type="match status" value="1"/>
</dbReference>
<dbReference type="Gene3D" id="1.10.101.10">
    <property type="entry name" value="PGBD-like superfamily/PGBD"/>
    <property type="match status" value="1"/>
</dbReference>
<sequence>MRGARPALFTAGAALLAAAVTAAVLGIGGGDGRTAATTRIPPATARVERATLTDTTTVDGTLGYGADRTVTARGGGTITWLPAEGATVTRGRAVYSVDADRVPLLYGSMPLYRTLDTGAEGMDVELLERNLSKLGYDGFDIDGEYTWATREAVKEWQDDLGLPVTGKVAADDVVVSDGPLRVAELKTQPGAAAGGAVLTTTGTVREVTVDLDAGDRHLVKKNMRAEVELPDGEKTDGRISSIGKTATQTGQGQDATTTVEATVAVRGVKGFDTGPVEVTFVSERRENVLAVPVGALLALAEGGYGVQVVEGGTTRYVAVKTGMFADGRVEVTGVAEGATVAVPA</sequence>
<accession>A0ABP4ATU0</accession>
<dbReference type="InterPro" id="IPR036366">
    <property type="entry name" value="PGBDSf"/>
</dbReference>
<comment type="caution">
    <text evidence="6">The sequence shown here is derived from an EMBL/GenBank/DDBJ whole genome shotgun (WGS) entry which is preliminary data.</text>
</comment>
<dbReference type="InterPro" id="IPR050465">
    <property type="entry name" value="UPF0194_transport"/>
</dbReference>
<dbReference type="InterPro" id="IPR002477">
    <property type="entry name" value="Peptidoglycan-bd-like"/>
</dbReference>
<dbReference type="InterPro" id="IPR001579">
    <property type="entry name" value="Glyco_hydro_18_chit_AS"/>
</dbReference>